<dbReference type="KEGG" id="min:Minf_1030"/>
<proteinExistence type="inferred from homology"/>
<evidence type="ECO:0000313" key="12">
    <source>
        <dbReference type="Proteomes" id="UP000009149"/>
    </source>
</evidence>
<dbReference type="NCBIfam" id="TIGR00810">
    <property type="entry name" value="secG"/>
    <property type="match status" value="1"/>
</dbReference>
<protein>
    <recommendedName>
        <fullName evidence="10">Protein-export membrane protein SecG</fullName>
    </recommendedName>
</protein>
<keyword evidence="7 10" id="KW-1133">Transmembrane helix</keyword>
<dbReference type="GO" id="GO:0009306">
    <property type="term" value="P:protein secretion"/>
    <property type="evidence" value="ECO:0007669"/>
    <property type="project" value="UniProtKB-UniRule"/>
</dbReference>
<dbReference type="Pfam" id="PF03840">
    <property type="entry name" value="SecG"/>
    <property type="match status" value="1"/>
</dbReference>
<evidence type="ECO:0000256" key="3">
    <source>
        <dbReference type="ARBA" id="ARBA00022448"/>
    </source>
</evidence>
<name>B3DUT2_METI4</name>
<sequence length="121" mass="13851">MFNNIKQQVLKVDYSMLNFIIGFFLFFYILVCILLVFVILMQRSKQEGLGAAFGSAVTDTLFGAHTSSILIKITVWLAALFFFLSLLLDFLNAHRVNKQTLIQQKLHKADVEQKQLPPARK</sequence>
<evidence type="ECO:0000256" key="6">
    <source>
        <dbReference type="ARBA" id="ARBA00022927"/>
    </source>
</evidence>
<evidence type="ECO:0000256" key="9">
    <source>
        <dbReference type="ARBA" id="ARBA00023136"/>
    </source>
</evidence>
<dbReference type="eggNOG" id="COG1314">
    <property type="taxonomic scope" value="Bacteria"/>
</dbReference>
<evidence type="ECO:0000256" key="8">
    <source>
        <dbReference type="ARBA" id="ARBA00023010"/>
    </source>
</evidence>
<dbReference type="PANTHER" id="PTHR34182:SF1">
    <property type="entry name" value="PROTEIN-EXPORT MEMBRANE PROTEIN SECG"/>
    <property type="match status" value="1"/>
</dbReference>
<evidence type="ECO:0000256" key="7">
    <source>
        <dbReference type="ARBA" id="ARBA00022989"/>
    </source>
</evidence>
<keyword evidence="5 10" id="KW-0812">Transmembrane</keyword>
<dbReference type="AlphaFoldDB" id="B3DUT2"/>
<evidence type="ECO:0000313" key="11">
    <source>
        <dbReference type="EMBL" id="ACD83085.1"/>
    </source>
</evidence>
<keyword evidence="6 10" id="KW-0653">Protein transport</keyword>
<evidence type="ECO:0000256" key="5">
    <source>
        <dbReference type="ARBA" id="ARBA00022692"/>
    </source>
</evidence>
<evidence type="ECO:0000256" key="10">
    <source>
        <dbReference type="RuleBase" id="RU365087"/>
    </source>
</evidence>
<dbReference type="EMBL" id="CP000975">
    <property type="protein sequence ID" value="ACD83085.1"/>
    <property type="molecule type" value="Genomic_DNA"/>
</dbReference>
<dbReference type="HOGENOM" id="CLU_2035335_0_0_0"/>
<dbReference type="Proteomes" id="UP000009149">
    <property type="component" value="Chromosome"/>
</dbReference>
<comment type="similarity">
    <text evidence="2 10">Belongs to the SecG family.</text>
</comment>
<dbReference type="GO" id="GO:0043952">
    <property type="term" value="P:protein transport by the Sec complex"/>
    <property type="evidence" value="ECO:0007669"/>
    <property type="project" value="TreeGrafter"/>
</dbReference>
<reference evidence="11 12" key="1">
    <citation type="journal article" date="2008" name="Biol. Direct">
        <title>Complete genome sequence of the extremely acidophilic methanotroph isolate V4, Methylacidiphilum infernorum, a representative of the bacterial phylum Verrucomicrobia.</title>
        <authorList>
            <person name="Hou S."/>
            <person name="Makarova K.S."/>
            <person name="Saw J.H."/>
            <person name="Senin P."/>
            <person name="Ly B.V."/>
            <person name="Zhou Z."/>
            <person name="Ren Y."/>
            <person name="Wang J."/>
            <person name="Galperin M.Y."/>
            <person name="Omelchenko M.V."/>
            <person name="Wolf Y.I."/>
            <person name="Yutin N."/>
            <person name="Koonin E.V."/>
            <person name="Stott M.B."/>
            <person name="Mountain B.W."/>
            <person name="Crowe M.A."/>
            <person name="Smirnova A.V."/>
            <person name="Dunfield P.F."/>
            <person name="Feng L."/>
            <person name="Wang L."/>
            <person name="Alam M."/>
        </authorList>
    </citation>
    <scope>NUCLEOTIDE SEQUENCE [LARGE SCALE GENOMIC DNA]</scope>
    <source>
        <strain evidence="12">Isolate V4</strain>
    </source>
</reference>
<accession>B3DUT2</accession>
<comment type="function">
    <text evidence="10">Involved in protein export. Participates in an early event of protein translocation.</text>
</comment>
<dbReference type="InterPro" id="IPR004692">
    <property type="entry name" value="SecG"/>
</dbReference>
<gene>
    <name evidence="11" type="primary">secG</name>
    <name evidence="11" type="ordered locus">Minf_1030</name>
</gene>
<evidence type="ECO:0000256" key="4">
    <source>
        <dbReference type="ARBA" id="ARBA00022475"/>
    </source>
</evidence>
<evidence type="ECO:0000256" key="2">
    <source>
        <dbReference type="ARBA" id="ARBA00008445"/>
    </source>
</evidence>
<keyword evidence="8 10" id="KW-0811">Translocation</keyword>
<dbReference type="STRING" id="481448.Minf_1030"/>
<organism evidence="11 12">
    <name type="scientific">Methylacidiphilum infernorum (isolate V4)</name>
    <name type="common">Methylokorus infernorum (strain V4)</name>
    <dbReference type="NCBI Taxonomy" id="481448"/>
    <lineage>
        <taxon>Bacteria</taxon>
        <taxon>Pseudomonadati</taxon>
        <taxon>Verrucomicrobiota</taxon>
        <taxon>Methylacidiphilae</taxon>
        <taxon>Methylacidiphilales</taxon>
        <taxon>Methylacidiphilaceae</taxon>
        <taxon>Methylacidiphilum (ex Ratnadevi et al. 2023)</taxon>
    </lineage>
</organism>
<dbReference type="PANTHER" id="PTHR34182">
    <property type="entry name" value="PROTEIN-EXPORT MEMBRANE PROTEIN SECG"/>
    <property type="match status" value="1"/>
</dbReference>
<dbReference type="GO" id="GO:0005886">
    <property type="term" value="C:plasma membrane"/>
    <property type="evidence" value="ECO:0007669"/>
    <property type="project" value="UniProtKB-SubCell"/>
</dbReference>
<dbReference type="GO" id="GO:0065002">
    <property type="term" value="P:intracellular protein transmembrane transport"/>
    <property type="evidence" value="ECO:0007669"/>
    <property type="project" value="TreeGrafter"/>
</dbReference>
<dbReference type="PRINTS" id="PR01651">
    <property type="entry name" value="SECGEXPORT"/>
</dbReference>
<keyword evidence="3 10" id="KW-0813">Transport</keyword>
<keyword evidence="4 10" id="KW-1003">Cell membrane</keyword>
<comment type="subcellular location">
    <subcellularLocation>
        <location evidence="1 10">Cell membrane</location>
        <topology evidence="1 10">Multi-pass membrane protein</topology>
    </subcellularLocation>
</comment>
<evidence type="ECO:0000256" key="1">
    <source>
        <dbReference type="ARBA" id="ARBA00004651"/>
    </source>
</evidence>
<feature type="transmembrane region" description="Helical" evidence="10">
    <location>
        <begin position="73"/>
        <end position="91"/>
    </location>
</feature>
<keyword evidence="9 10" id="KW-0472">Membrane</keyword>
<feature type="transmembrane region" description="Helical" evidence="10">
    <location>
        <begin position="20"/>
        <end position="41"/>
    </location>
</feature>
<dbReference type="GO" id="GO:0015450">
    <property type="term" value="F:protein-transporting ATPase activity"/>
    <property type="evidence" value="ECO:0007669"/>
    <property type="project" value="UniProtKB-UniRule"/>
</dbReference>